<sequence>MPQMMRESKSAGGFFIEPKRSPFAGNLHHMLFTRNHRLGLYTYSALPLRPLIPNNRPPGRALLMPHTLHYHAADLHRRFSSHLSPPAGEFPLSEETTLGPQTSFQDLAFTHTQVIEGEKDTLFSIEIHAAAAQLPGPPAKRLDAARAYADAIVISRADVFYVGDYLVRLNCGGGRVIFVDDSLIQGTPRVVFMEAILAESKAFMGIWALNSPIDWMLTAPTADLGSTLAFLCFERHFRSNCRRCFAKYFLGAVYYA</sequence>
<evidence type="ECO:0000313" key="1">
    <source>
        <dbReference type="EMBL" id="PUU83584.1"/>
    </source>
</evidence>
<dbReference type="AlphaFoldDB" id="A0A2T7A775"/>
<dbReference type="Proteomes" id="UP000244722">
    <property type="component" value="Unassembled WGS sequence"/>
</dbReference>
<dbReference type="EMBL" id="NESQ01000009">
    <property type="protein sequence ID" value="PUU83584.1"/>
    <property type="molecule type" value="Genomic_DNA"/>
</dbReference>
<organism evidence="1 2">
    <name type="scientific">Tuber borchii</name>
    <name type="common">White truffle</name>
    <dbReference type="NCBI Taxonomy" id="42251"/>
    <lineage>
        <taxon>Eukaryota</taxon>
        <taxon>Fungi</taxon>
        <taxon>Dikarya</taxon>
        <taxon>Ascomycota</taxon>
        <taxon>Pezizomycotina</taxon>
        <taxon>Pezizomycetes</taxon>
        <taxon>Pezizales</taxon>
        <taxon>Tuberaceae</taxon>
        <taxon>Tuber</taxon>
    </lineage>
</organism>
<gene>
    <name evidence="1" type="ORF">B9Z19DRAFT_1118935</name>
</gene>
<keyword evidence="2" id="KW-1185">Reference proteome</keyword>
<accession>A0A2T7A775</accession>
<evidence type="ECO:0000313" key="2">
    <source>
        <dbReference type="Proteomes" id="UP000244722"/>
    </source>
</evidence>
<proteinExistence type="predicted"/>
<reference evidence="1 2" key="1">
    <citation type="submission" date="2017-04" db="EMBL/GenBank/DDBJ databases">
        <title>Draft genome sequence of Tuber borchii Vittad., a whitish edible truffle.</title>
        <authorList>
            <consortium name="DOE Joint Genome Institute"/>
            <person name="Murat C."/>
            <person name="Kuo A."/>
            <person name="Barry K.W."/>
            <person name="Clum A."/>
            <person name="Dockter R.B."/>
            <person name="Fauchery L."/>
            <person name="Iotti M."/>
            <person name="Kohler A."/>
            <person name="Labutti K."/>
            <person name="Lindquist E.A."/>
            <person name="Lipzen A."/>
            <person name="Ohm R.A."/>
            <person name="Wang M."/>
            <person name="Grigoriev I.V."/>
            <person name="Zambonelli A."/>
            <person name="Martin F.M."/>
        </authorList>
    </citation>
    <scope>NUCLEOTIDE SEQUENCE [LARGE SCALE GENOMIC DNA]</scope>
    <source>
        <strain evidence="1 2">Tbo3840</strain>
    </source>
</reference>
<comment type="caution">
    <text evidence="1">The sequence shown here is derived from an EMBL/GenBank/DDBJ whole genome shotgun (WGS) entry which is preliminary data.</text>
</comment>
<dbReference type="STRING" id="42251.A0A2T7A775"/>
<protein>
    <submittedName>
        <fullName evidence="1">Uncharacterized protein</fullName>
    </submittedName>
</protein>
<name>A0A2T7A775_TUBBO</name>